<sequence length="668" mass="75929">MSLCELCKAIPIADLPSLPPLVWNQRSESRFHRFLSPPEADFQESHGWPYHKSLKDLQASAEMCDLCKLILVQAEQFIAGLEELDESDFIRQTSSSFDLWLTKRRHGGDGFWVFTSGTPRLIKRHVTFFLVAAVGICVAEDSPMAKLLPGRPVDEHTHLEVILNRISAWVNTCDAQHPICQTEIMPMPELILDVTTGKNVLGNDFIRLCESKNISPERYIALSHCWGDPSCAPINTTKSTLEERKRGISFDELPVSFKDAVVVTRSLGIRYLWIDSLCIIQDDAKDWERQSGRMAAIYSYSYLVLAATRAQNSRVGFLNPRTSRAHITLNHKQEGVEEKVLAFVLPLRKEAFEEEYVDMTNEPLSDRAWCFQERVLSHRTLHFSSDQMYFECIDGFRSEDGLYLIGRFDSIHKDAILFRYRIYKQSKPKQVRPFVQWLSLLQGYGPRALTKASDKLPALSGIAKIFGERMNDEYIAGIWKGAFLESLLWLGVNINEVADPQAPSWSWAHYKGICTDIIRGDEAWDPIGAITSYHNELESQENPYGRVKEGSWIEIHAPLVPLPILQCSYDNIYFRTANGDATGIPGTFDLISRRYSQSVDLVRRMEIFALVLIGGLVDADRQHRYRCLLVTPTNGGADNFRRIGYTSGTEKSLGIKVTDFVSQRVVLF</sequence>
<evidence type="ECO:0000313" key="3">
    <source>
        <dbReference type="Proteomes" id="UP000696280"/>
    </source>
</evidence>
<dbReference type="OrthoDB" id="47007at2759"/>
<organism evidence="2 3">
    <name type="scientific">Hymenoscyphus fraxineus</name>
    <dbReference type="NCBI Taxonomy" id="746836"/>
    <lineage>
        <taxon>Eukaryota</taxon>
        <taxon>Fungi</taxon>
        <taxon>Dikarya</taxon>
        <taxon>Ascomycota</taxon>
        <taxon>Pezizomycotina</taxon>
        <taxon>Leotiomycetes</taxon>
        <taxon>Helotiales</taxon>
        <taxon>Helotiaceae</taxon>
        <taxon>Hymenoscyphus</taxon>
    </lineage>
</organism>
<accession>A0A9N9KK33</accession>
<comment type="caution">
    <text evidence="2">The sequence shown here is derived from an EMBL/GenBank/DDBJ whole genome shotgun (WGS) entry which is preliminary data.</text>
</comment>
<feature type="domain" description="Heterokaryon incompatibility" evidence="1">
    <location>
        <begin position="219"/>
        <end position="373"/>
    </location>
</feature>
<protein>
    <recommendedName>
        <fullName evidence="1">Heterokaryon incompatibility domain-containing protein</fullName>
    </recommendedName>
</protein>
<gene>
    <name evidence="2" type="ORF">HYFRA_00002238</name>
</gene>
<dbReference type="EMBL" id="CAJVRL010000001">
    <property type="protein sequence ID" value="CAG8949109.1"/>
    <property type="molecule type" value="Genomic_DNA"/>
</dbReference>
<dbReference type="PANTHER" id="PTHR33112">
    <property type="entry name" value="DOMAIN PROTEIN, PUTATIVE-RELATED"/>
    <property type="match status" value="1"/>
</dbReference>
<dbReference type="AlphaFoldDB" id="A0A9N9KK33"/>
<dbReference type="Pfam" id="PF06985">
    <property type="entry name" value="HET"/>
    <property type="match status" value="1"/>
</dbReference>
<dbReference type="Proteomes" id="UP000696280">
    <property type="component" value="Unassembled WGS sequence"/>
</dbReference>
<evidence type="ECO:0000259" key="1">
    <source>
        <dbReference type="Pfam" id="PF06985"/>
    </source>
</evidence>
<reference evidence="2" key="1">
    <citation type="submission" date="2021-07" db="EMBL/GenBank/DDBJ databases">
        <authorList>
            <person name="Durling M."/>
        </authorList>
    </citation>
    <scope>NUCLEOTIDE SEQUENCE</scope>
</reference>
<proteinExistence type="predicted"/>
<dbReference type="InterPro" id="IPR010730">
    <property type="entry name" value="HET"/>
</dbReference>
<keyword evidence="3" id="KW-1185">Reference proteome</keyword>
<dbReference type="PANTHER" id="PTHR33112:SF16">
    <property type="entry name" value="HETEROKARYON INCOMPATIBILITY DOMAIN-CONTAINING PROTEIN"/>
    <property type="match status" value="1"/>
</dbReference>
<evidence type="ECO:0000313" key="2">
    <source>
        <dbReference type="EMBL" id="CAG8949109.1"/>
    </source>
</evidence>
<name>A0A9N9KK33_9HELO</name>